<dbReference type="InterPro" id="IPR002347">
    <property type="entry name" value="SDR_fam"/>
</dbReference>
<dbReference type="OrthoDB" id="7442at2157"/>
<dbReference type="EMBL" id="CP026309">
    <property type="protein sequence ID" value="AUV80793.1"/>
    <property type="molecule type" value="Genomic_DNA"/>
</dbReference>
<evidence type="ECO:0000313" key="2">
    <source>
        <dbReference type="EMBL" id="AUV80793.1"/>
    </source>
</evidence>
<sequence>MAETETVRYPGLDGKTALVTGSSKNMGRSIAIALAESGANVGITARSDRAGCEETAEAVEALGGETVITLGDLGKPEDIESMVADVRDELGPIDVLINNAAIRPSVPFEEITLEEWQHVQDVNLRSAFLLSQEAYRDMKPRGEGTIVNVLGLMALQGRRTKAHGVVTKTGLIGLTKTLAAELGPNGVRVNSVIPGRKVKTERGELTPTERENFRKLEEATPLRRRAEPEEVASVVRFVASEEASFVTGEVIKVDGGLNTCMDIENISV</sequence>
<dbReference type="Pfam" id="PF13561">
    <property type="entry name" value="adh_short_C2"/>
    <property type="match status" value="1"/>
</dbReference>
<dbReference type="AlphaFoldDB" id="A0A2I8VFT4"/>
<keyword evidence="3" id="KW-1185">Reference proteome</keyword>
<accession>A0A2I8VFT4</accession>
<organism evidence="2 3">
    <name type="scientific">Salinigranum rubrum</name>
    <dbReference type="NCBI Taxonomy" id="755307"/>
    <lineage>
        <taxon>Archaea</taxon>
        <taxon>Methanobacteriati</taxon>
        <taxon>Methanobacteriota</taxon>
        <taxon>Stenosarchaea group</taxon>
        <taxon>Halobacteria</taxon>
        <taxon>Halobacteriales</taxon>
        <taxon>Haloferacaceae</taxon>
        <taxon>Salinigranum</taxon>
    </lineage>
</organism>
<dbReference type="RefSeq" id="WP_103424480.1">
    <property type="nucleotide sequence ID" value="NZ_CP026309.1"/>
</dbReference>
<comment type="similarity">
    <text evidence="1">Belongs to the short-chain dehydrogenases/reductases (SDR) family.</text>
</comment>
<evidence type="ECO:0000256" key="1">
    <source>
        <dbReference type="ARBA" id="ARBA00006484"/>
    </source>
</evidence>
<gene>
    <name evidence="2" type="ORF">C2R22_03255</name>
</gene>
<dbReference type="Proteomes" id="UP000236584">
    <property type="component" value="Chromosome"/>
</dbReference>
<dbReference type="FunFam" id="3.40.50.720:FF:000084">
    <property type="entry name" value="Short-chain dehydrogenase reductase"/>
    <property type="match status" value="1"/>
</dbReference>
<reference evidence="2 3" key="1">
    <citation type="submission" date="2018-01" db="EMBL/GenBank/DDBJ databases">
        <title>Complete genome sequence of Salinigranum rubrum GX10T, an extremely halophilic archaeon isolated from a marine solar saltern.</title>
        <authorList>
            <person name="Han S."/>
        </authorList>
    </citation>
    <scope>NUCLEOTIDE SEQUENCE [LARGE SCALE GENOMIC DNA]</scope>
    <source>
        <strain evidence="2 3">GX10</strain>
    </source>
</reference>
<dbReference type="PRINTS" id="PR00081">
    <property type="entry name" value="GDHRDH"/>
</dbReference>
<protein>
    <submittedName>
        <fullName evidence="2">3-ketoacyl-ACP reductase</fullName>
    </submittedName>
</protein>
<dbReference type="Gene3D" id="3.40.50.720">
    <property type="entry name" value="NAD(P)-binding Rossmann-like Domain"/>
    <property type="match status" value="1"/>
</dbReference>
<dbReference type="InterPro" id="IPR050259">
    <property type="entry name" value="SDR"/>
</dbReference>
<evidence type="ECO:0000313" key="3">
    <source>
        <dbReference type="Proteomes" id="UP000236584"/>
    </source>
</evidence>
<dbReference type="PANTHER" id="PTHR42879">
    <property type="entry name" value="3-OXOACYL-(ACYL-CARRIER-PROTEIN) REDUCTASE"/>
    <property type="match status" value="1"/>
</dbReference>
<dbReference type="InterPro" id="IPR036291">
    <property type="entry name" value="NAD(P)-bd_dom_sf"/>
</dbReference>
<proteinExistence type="inferred from homology"/>
<dbReference type="KEGG" id="srub:C2R22_03255"/>
<dbReference type="GeneID" id="35591074"/>
<name>A0A2I8VFT4_9EURY</name>
<dbReference type="PRINTS" id="PR00080">
    <property type="entry name" value="SDRFAMILY"/>
</dbReference>
<dbReference type="SUPFAM" id="SSF51735">
    <property type="entry name" value="NAD(P)-binding Rossmann-fold domains"/>
    <property type="match status" value="1"/>
</dbReference>